<organism evidence="4 5">
    <name type="scientific">Bionectria ochroleuca</name>
    <name type="common">Gliocladium roseum</name>
    <dbReference type="NCBI Taxonomy" id="29856"/>
    <lineage>
        <taxon>Eukaryota</taxon>
        <taxon>Fungi</taxon>
        <taxon>Dikarya</taxon>
        <taxon>Ascomycota</taxon>
        <taxon>Pezizomycotina</taxon>
        <taxon>Sordariomycetes</taxon>
        <taxon>Hypocreomycetidae</taxon>
        <taxon>Hypocreales</taxon>
        <taxon>Bionectriaceae</taxon>
        <taxon>Clonostachys</taxon>
    </lineage>
</organism>
<reference evidence="4 5" key="1">
    <citation type="submission" date="2019-06" db="EMBL/GenBank/DDBJ databases">
        <authorList>
            <person name="Broberg M."/>
        </authorList>
    </citation>
    <scope>NUCLEOTIDE SEQUENCE [LARGE SCALE GENOMIC DNA]</scope>
</reference>
<dbReference type="SUPFAM" id="SSF57701">
    <property type="entry name" value="Zn2/Cys6 DNA-binding domain"/>
    <property type="match status" value="1"/>
</dbReference>
<comment type="caution">
    <text evidence="4">The sequence shown here is derived from an EMBL/GenBank/DDBJ whole genome shotgun (WGS) entry which is preliminary data.</text>
</comment>
<dbReference type="Gene3D" id="4.10.240.10">
    <property type="entry name" value="Zn(2)-C6 fungal-type DNA-binding domain"/>
    <property type="match status" value="1"/>
</dbReference>
<dbReference type="SMART" id="SM00066">
    <property type="entry name" value="GAL4"/>
    <property type="match status" value="1"/>
</dbReference>
<sequence length="639" mass="71105">MPPPAKRPRRGNHRGAPDDNASHPPPEPPPNRGASNPRWTRASAACHACRARKTRCDNEQPTCGYCNKAGLECFYPDDGQGLLSLCQGVGPRLLDAIETLTDLIRQNEGRFSHAPQNWEGNATSETLCLEQPDGGDQQLNNDPTASESALVSKSSSSFVSDAVGLHSVLKWAIFPKPVPFMVNPVSSAARVVRSGPASLPSMEFSEMKRLANKFLTLAHPKNPIVDGHTLHLLIRQVSENGPDWSCSTCLVALVCALGALSTRHNASGEDAASPDEHDKMETDLAQQYWNVAEKRLSFAMAPTSNPWEGVQCVCLAGIWYMYHMEPLQAWKYFSFASHCWYTAYLEKSFDPQPLLESPTTEQSLYFTCYKSEWQVSIPELAFELSLPTSVLETIEYPYTFPSPPDLDQDGRDRESLASKQKSWYYYLAEIASRHLINRILQSQKKLQLGPTHEGIASMLHHVEVFESQLADWYSSLPACVSFDIPTVDAYPLADELIHLLRGRFMAIRELLCRPLIQLCTTYPLRVSADIMSRVENIVTRGLQYALFRVQATTSTQHHGSWFHVRTYVTCSLILLSAEQAILLPHLNGISGSALPAGWRESIIAKKESLGDVWGWESGGITECEKTLSWALAGFQVNEP</sequence>
<gene>
    <name evidence="4" type="ORF">CLO192961_LOCUS407949</name>
</gene>
<feature type="domain" description="Zn(2)-C6 fungal-type" evidence="3">
    <location>
        <begin position="45"/>
        <end position="75"/>
    </location>
</feature>
<evidence type="ECO:0000313" key="4">
    <source>
        <dbReference type="EMBL" id="VUC35223.1"/>
    </source>
</evidence>
<evidence type="ECO:0000256" key="1">
    <source>
        <dbReference type="ARBA" id="ARBA00023242"/>
    </source>
</evidence>
<feature type="region of interest" description="Disordered" evidence="2">
    <location>
        <begin position="1"/>
        <end position="39"/>
    </location>
</feature>
<proteinExistence type="predicted"/>
<accession>A0ABY6UUX5</accession>
<dbReference type="PANTHER" id="PTHR47785">
    <property type="entry name" value="ZN(II)2CYS6 TRANSCRIPTION FACTOR (EUROFUNG)-RELATED-RELATED"/>
    <property type="match status" value="1"/>
</dbReference>
<dbReference type="Proteomes" id="UP000766486">
    <property type="component" value="Unassembled WGS sequence"/>
</dbReference>
<keyword evidence="1" id="KW-0539">Nucleus</keyword>
<name>A0ABY6UUX5_BIOOC</name>
<dbReference type="PANTHER" id="PTHR47785:SF5">
    <property type="entry name" value="ZN(II)2CYS6 TRANSCRIPTION FACTOR (EUROFUNG)"/>
    <property type="match status" value="1"/>
</dbReference>
<evidence type="ECO:0000259" key="3">
    <source>
        <dbReference type="PROSITE" id="PS50048"/>
    </source>
</evidence>
<evidence type="ECO:0000313" key="5">
    <source>
        <dbReference type="Proteomes" id="UP000766486"/>
    </source>
</evidence>
<dbReference type="CDD" id="cd12148">
    <property type="entry name" value="fungal_TF_MHR"/>
    <property type="match status" value="1"/>
</dbReference>
<dbReference type="InterPro" id="IPR053181">
    <property type="entry name" value="EcdB-like_regulator"/>
</dbReference>
<dbReference type="PROSITE" id="PS50048">
    <property type="entry name" value="ZN2_CY6_FUNGAL_2"/>
    <property type="match status" value="1"/>
</dbReference>
<dbReference type="PROSITE" id="PS00463">
    <property type="entry name" value="ZN2_CY6_FUNGAL_1"/>
    <property type="match status" value="1"/>
</dbReference>
<evidence type="ECO:0000256" key="2">
    <source>
        <dbReference type="SAM" id="MobiDB-lite"/>
    </source>
</evidence>
<dbReference type="InterPro" id="IPR001138">
    <property type="entry name" value="Zn2Cys6_DnaBD"/>
</dbReference>
<feature type="compositionally biased region" description="Basic residues" evidence="2">
    <location>
        <begin position="1"/>
        <end position="13"/>
    </location>
</feature>
<feature type="region of interest" description="Disordered" evidence="2">
    <location>
        <begin position="127"/>
        <end position="147"/>
    </location>
</feature>
<protein>
    <recommendedName>
        <fullName evidence="3">Zn(2)-C6 fungal-type domain-containing protein</fullName>
    </recommendedName>
</protein>
<dbReference type="EMBL" id="CABFNS010000908">
    <property type="protein sequence ID" value="VUC35223.1"/>
    <property type="molecule type" value="Genomic_DNA"/>
</dbReference>
<keyword evidence="5" id="KW-1185">Reference proteome</keyword>
<dbReference type="CDD" id="cd00067">
    <property type="entry name" value="GAL4"/>
    <property type="match status" value="1"/>
</dbReference>
<dbReference type="Pfam" id="PF00172">
    <property type="entry name" value="Zn_clus"/>
    <property type="match status" value="1"/>
</dbReference>
<dbReference type="InterPro" id="IPR036864">
    <property type="entry name" value="Zn2-C6_fun-type_DNA-bd_sf"/>
</dbReference>